<feature type="domain" description="Aminomethyltransferase C-terminal" evidence="9">
    <location>
        <begin position="289"/>
        <end position="368"/>
    </location>
</feature>
<dbReference type="InterPro" id="IPR029043">
    <property type="entry name" value="GcvT/YgfZ_C"/>
</dbReference>
<gene>
    <name evidence="10" type="primary">gcvT</name>
    <name evidence="10" type="ORF">A4S15_00145</name>
</gene>
<dbReference type="SUPFAM" id="SSF101790">
    <property type="entry name" value="Aminomethyltransferase beta-barrel domain"/>
    <property type="match status" value="1"/>
</dbReference>
<dbReference type="PANTHER" id="PTHR43757:SF2">
    <property type="entry name" value="AMINOMETHYLTRANSFERASE, MITOCHONDRIAL"/>
    <property type="match status" value="1"/>
</dbReference>
<keyword evidence="3" id="KW-0032">Aminotransferase</keyword>
<dbReference type="PANTHER" id="PTHR43757">
    <property type="entry name" value="AMINOMETHYLTRANSFERASE"/>
    <property type="match status" value="1"/>
</dbReference>
<evidence type="ECO:0000313" key="11">
    <source>
        <dbReference type="Proteomes" id="UP000192872"/>
    </source>
</evidence>
<sequence length="376" mass="40042">MAADISLKQTPLVMAHRASGARMVPFAGYEMPLHYEDGILAEHNWTRGNAGLFDVSHMGQAELVGPDHETTARALEALVPADILGLEPGKQRYTQLLNPSGGIIDDVMVSRGGDDGRLALVVNAARASVDYAHMMSALPPVVRLLAHEDRALLALQGPKAAAVLAEHEATLAAMSFMSVRHVRLAGIDCVVSRSGYTGEDGFEIALGARDAPRLWAVLTGEDDVRPVGLGARDTLRLEAGLCLYGHDIDETTSPIEAGLAFSVAKRRRQEGGFPGARRLMGELAGDMKRQRVGIIVEGRQPAREGCAILDPAKGLRIGIITSGGFSPTVGRPVAMGYLPPTHAVAGTALHVQVRDKRLNALVTAMPFVPHRYARAG</sequence>
<name>A0A1W9I398_9HYPH</name>
<dbReference type="Pfam" id="PF08669">
    <property type="entry name" value="GCV_T_C"/>
    <property type="match status" value="1"/>
</dbReference>
<dbReference type="NCBIfam" id="NF010093">
    <property type="entry name" value="PRK13579.1"/>
    <property type="match status" value="1"/>
</dbReference>
<evidence type="ECO:0000256" key="7">
    <source>
        <dbReference type="PIRSR" id="PIRSR006487-1"/>
    </source>
</evidence>
<dbReference type="Gene3D" id="4.10.1250.10">
    <property type="entry name" value="Aminomethyltransferase fragment"/>
    <property type="match status" value="1"/>
</dbReference>
<evidence type="ECO:0000259" key="8">
    <source>
        <dbReference type="Pfam" id="PF01571"/>
    </source>
</evidence>
<comment type="catalytic activity">
    <reaction evidence="6">
        <text>N(6)-[(R)-S(8)-aminomethyldihydrolipoyl]-L-lysyl-[protein] + (6S)-5,6,7,8-tetrahydrofolate = N(6)-[(R)-dihydrolipoyl]-L-lysyl-[protein] + (6R)-5,10-methylene-5,6,7,8-tetrahydrofolate + NH4(+)</text>
        <dbReference type="Rhea" id="RHEA:16945"/>
        <dbReference type="Rhea" id="RHEA-COMP:10475"/>
        <dbReference type="Rhea" id="RHEA-COMP:10492"/>
        <dbReference type="ChEBI" id="CHEBI:15636"/>
        <dbReference type="ChEBI" id="CHEBI:28938"/>
        <dbReference type="ChEBI" id="CHEBI:57453"/>
        <dbReference type="ChEBI" id="CHEBI:83100"/>
        <dbReference type="ChEBI" id="CHEBI:83143"/>
        <dbReference type="EC" id="2.1.2.10"/>
    </reaction>
</comment>
<dbReference type="InterPro" id="IPR006222">
    <property type="entry name" value="GCVT_N"/>
</dbReference>
<feature type="binding site" evidence="7">
    <location>
        <position position="203"/>
    </location>
    <ligand>
        <name>substrate</name>
    </ligand>
</feature>
<evidence type="ECO:0000313" key="10">
    <source>
        <dbReference type="EMBL" id="OQW53904.1"/>
    </source>
</evidence>
<keyword evidence="4" id="KW-0808">Transferase</keyword>
<dbReference type="Pfam" id="PF01571">
    <property type="entry name" value="GCV_T"/>
    <property type="match status" value="1"/>
</dbReference>
<evidence type="ECO:0000256" key="2">
    <source>
        <dbReference type="ARBA" id="ARBA00012616"/>
    </source>
</evidence>
<organism evidence="10 11">
    <name type="scientific">Candidatus Raskinella chloraquaticus</name>
    <dbReference type="NCBI Taxonomy" id="1951219"/>
    <lineage>
        <taxon>Bacteria</taxon>
        <taxon>Pseudomonadati</taxon>
        <taxon>Pseudomonadota</taxon>
        <taxon>Alphaproteobacteria</taxon>
        <taxon>Hyphomicrobiales</taxon>
        <taxon>Phreatobacteraceae</taxon>
        <taxon>Candidatus Raskinella</taxon>
    </lineage>
</organism>
<accession>A0A1W9I398</accession>
<dbReference type="AlphaFoldDB" id="A0A1W9I398"/>
<dbReference type="SUPFAM" id="SSF103025">
    <property type="entry name" value="Folate-binding domain"/>
    <property type="match status" value="1"/>
</dbReference>
<dbReference type="Gene3D" id="2.40.30.110">
    <property type="entry name" value="Aminomethyltransferase beta-barrel domains"/>
    <property type="match status" value="1"/>
</dbReference>
<dbReference type="NCBIfam" id="NF001567">
    <property type="entry name" value="PRK00389.1"/>
    <property type="match status" value="1"/>
</dbReference>
<evidence type="ECO:0000259" key="9">
    <source>
        <dbReference type="Pfam" id="PF08669"/>
    </source>
</evidence>
<comment type="similarity">
    <text evidence="1">Belongs to the GcvT family.</text>
</comment>
<dbReference type="InterPro" id="IPR027266">
    <property type="entry name" value="TrmE/GcvT-like"/>
</dbReference>
<feature type="domain" description="GCVT N-terminal" evidence="8">
    <location>
        <begin position="14"/>
        <end position="265"/>
    </location>
</feature>
<dbReference type="GO" id="GO:0008483">
    <property type="term" value="F:transaminase activity"/>
    <property type="evidence" value="ECO:0007669"/>
    <property type="project" value="UniProtKB-KW"/>
</dbReference>
<reference evidence="10 11" key="1">
    <citation type="journal article" date="2017" name="Water Res.">
        <title>Comammox in drinking water systems.</title>
        <authorList>
            <person name="Wang Y."/>
            <person name="Ma L."/>
            <person name="Mao Y."/>
            <person name="Jiang X."/>
            <person name="Xia Y."/>
            <person name="Yu K."/>
            <person name="Li B."/>
            <person name="Zhang T."/>
        </authorList>
    </citation>
    <scope>NUCLEOTIDE SEQUENCE [LARGE SCALE GENOMIC DNA]</scope>
    <source>
        <strain evidence="10">SG_bin8</strain>
    </source>
</reference>
<dbReference type="PIRSF" id="PIRSF006487">
    <property type="entry name" value="GcvT"/>
    <property type="match status" value="1"/>
</dbReference>
<dbReference type="GO" id="GO:0004047">
    <property type="term" value="F:aminomethyltransferase activity"/>
    <property type="evidence" value="ECO:0007669"/>
    <property type="project" value="UniProtKB-EC"/>
</dbReference>
<dbReference type="InterPro" id="IPR006223">
    <property type="entry name" value="GcvT"/>
</dbReference>
<dbReference type="Proteomes" id="UP000192872">
    <property type="component" value="Unassembled WGS sequence"/>
</dbReference>
<dbReference type="RefSeq" id="WP_376802088.1">
    <property type="nucleotide sequence ID" value="NZ_DBNB01000034.1"/>
</dbReference>
<evidence type="ECO:0000256" key="6">
    <source>
        <dbReference type="ARBA" id="ARBA00047665"/>
    </source>
</evidence>
<comment type="caution">
    <text evidence="10">The sequence shown here is derived from an EMBL/GenBank/DDBJ whole genome shotgun (WGS) entry which is preliminary data.</text>
</comment>
<dbReference type="GO" id="GO:0006546">
    <property type="term" value="P:glycine catabolic process"/>
    <property type="evidence" value="ECO:0007669"/>
    <property type="project" value="InterPro"/>
</dbReference>
<evidence type="ECO:0000256" key="1">
    <source>
        <dbReference type="ARBA" id="ARBA00008609"/>
    </source>
</evidence>
<proteinExistence type="inferred from homology"/>
<evidence type="ECO:0000256" key="5">
    <source>
        <dbReference type="ARBA" id="ARBA00031395"/>
    </source>
</evidence>
<dbReference type="Gene3D" id="3.30.1360.120">
    <property type="entry name" value="Probable tRNA modification gtpase trme, domain 1"/>
    <property type="match status" value="1"/>
</dbReference>
<protein>
    <recommendedName>
        <fullName evidence="2">aminomethyltransferase</fullName>
        <ecNumber evidence="2">2.1.2.10</ecNumber>
    </recommendedName>
    <alternativeName>
        <fullName evidence="5">Glycine cleavage system T protein</fullName>
    </alternativeName>
</protein>
<dbReference type="GO" id="GO:0005960">
    <property type="term" value="C:glycine cleavage complex"/>
    <property type="evidence" value="ECO:0007669"/>
    <property type="project" value="InterPro"/>
</dbReference>
<dbReference type="NCBIfam" id="TIGR00528">
    <property type="entry name" value="gcvT"/>
    <property type="match status" value="1"/>
</dbReference>
<evidence type="ECO:0000256" key="3">
    <source>
        <dbReference type="ARBA" id="ARBA00022576"/>
    </source>
</evidence>
<dbReference type="EC" id="2.1.2.10" evidence="2"/>
<dbReference type="EMBL" id="LWDL01000005">
    <property type="protein sequence ID" value="OQW53904.1"/>
    <property type="molecule type" value="Genomic_DNA"/>
</dbReference>
<dbReference type="Gene3D" id="3.30.70.1400">
    <property type="entry name" value="Aminomethyltransferase beta-barrel domains"/>
    <property type="match status" value="1"/>
</dbReference>
<dbReference type="STRING" id="1827387.A4S15_00145"/>
<dbReference type="InterPro" id="IPR028896">
    <property type="entry name" value="GcvT/YgfZ/DmdA"/>
</dbReference>
<dbReference type="InterPro" id="IPR013977">
    <property type="entry name" value="GcvT_C"/>
</dbReference>
<evidence type="ECO:0000256" key="4">
    <source>
        <dbReference type="ARBA" id="ARBA00022679"/>
    </source>
</evidence>